<accession>A0A2P8DEM3</accession>
<keyword evidence="2" id="KW-0812">Transmembrane</keyword>
<keyword evidence="3" id="KW-0732">Signal</keyword>
<dbReference type="AlphaFoldDB" id="A0A2P8DEM3"/>
<feature type="transmembrane region" description="Helical" evidence="2">
    <location>
        <begin position="338"/>
        <end position="360"/>
    </location>
</feature>
<feature type="chain" id="PRO_5015107521" description="DUF4350 domain-containing protein" evidence="3">
    <location>
        <begin position="27"/>
        <end position="462"/>
    </location>
</feature>
<evidence type="ECO:0000256" key="2">
    <source>
        <dbReference type="SAM" id="Phobius"/>
    </source>
</evidence>
<evidence type="ECO:0000256" key="3">
    <source>
        <dbReference type="SAM" id="SignalP"/>
    </source>
</evidence>
<keyword evidence="2" id="KW-0472">Membrane</keyword>
<keyword evidence="5" id="KW-1185">Reference proteome</keyword>
<evidence type="ECO:0000313" key="5">
    <source>
        <dbReference type="Proteomes" id="UP000240542"/>
    </source>
</evidence>
<keyword evidence="2" id="KW-1133">Transmembrane helix</keyword>
<name>A0A2P8DEM3_9ACTN</name>
<evidence type="ECO:0000256" key="1">
    <source>
        <dbReference type="SAM" id="MobiDB-lite"/>
    </source>
</evidence>
<proteinExistence type="predicted"/>
<comment type="caution">
    <text evidence="4">The sequence shown here is derived from an EMBL/GenBank/DDBJ whole genome shotgun (WGS) entry which is preliminary data.</text>
</comment>
<organism evidence="4 5">
    <name type="scientific">Murinocardiopsis flavida</name>
    <dbReference type="NCBI Taxonomy" id="645275"/>
    <lineage>
        <taxon>Bacteria</taxon>
        <taxon>Bacillati</taxon>
        <taxon>Actinomycetota</taxon>
        <taxon>Actinomycetes</taxon>
        <taxon>Streptosporangiales</taxon>
        <taxon>Nocardiopsidaceae</taxon>
        <taxon>Murinocardiopsis</taxon>
    </lineage>
</organism>
<evidence type="ECO:0008006" key="6">
    <source>
        <dbReference type="Google" id="ProtNLM"/>
    </source>
</evidence>
<reference evidence="4 5" key="1">
    <citation type="submission" date="2018-03" db="EMBL/GenBank/DDBJ databases">
        <title>Genomic Encyclopedia of Archaeal and Bacterial Type Strains, Phase II (KMG-II): from individual species to whole genera.</title>
        <authorList>
            <person name="Goeker M."/>
        </authorList>
    </citation>
    <scope>NUCLEOTIDE SEQUENCE [LARGE SCALE GENOMIC DNA]</scope>
    <source>
        <strain evidence="4 5">DSM 45312</strain>
    </source>
</reference>
<sequence length="462" mass="47096">MAGVLKGAAALVAVAAAASSVLVAGAAPAAADCGTGPTSAIDCVSDQSETVRAFATDPTMYPTIYVAPSVTDTFPHLDADKIAEGMGAGSGGRFAVVPAATESPTELAEVMIEANPDIVVAAVFAWDGAEFAVGAATQPDDPYPGDVRAELLPSTVSDSLLAGEMAALDEPYSLLLKYASSGLKRSWVFYGYKPDPSVPGPEYVTALEGGQPNLVAPNNAMSETDTPVRVAFLPASQAEALMYRHNGTRAETAAFLRDLKKVEEPVVAYFVDADGEVVGVSTDGKIPVQGGGDGGDELARRANAAIGTTGPATFDALVKELGGPASDREPDNGGGSRALLYGGALGGLLLLLVAVAVIALRRRRSAPTAAAAAPDPAPADPAMEERRAKAHAAIDRIGAQLTGEEAPGSGAESREVAAALADYERLRAAADTAETAAELADLLIEVTEVQALLARRAEERSG</sequence>
<dbReference type="OrthoDB" id="9781656at2"/>
<dbReference type="RefSeq" id="WP_106584611.1">
    <property type="nucleotide sequence ID" value="NZ_PYGA01000014.1"/>
</dbReference>
<gene>
    <name evidence="4" type="ORF">CLV63_114114</name>
</gene>
<dbReference type="Proteomes" id="UP000240542">
    <property type="component" value="Unassembled WGS sequence"/>
</dbReference>
<protein>
    <recommendedName>
        <fullName evidence="6">DUF4350 domain-containing protein</fullName>
    </recommendedName>
</protein>
<evidence type="ECO:0000313" key="4">
    <source>
        <dbReference type="EMBL" id="PSK95681.1"/>
    </source>
</evidence>
<dbReference type="EMBL" id="PYGA01000014">
    <property type="protein sequence ID" value="PSK95681.1"/>
    <property type="molecule type" value="Genomic_DNA"/>
</dbReference>
<feature type="signal peptide" evidence="3">
    <location>
        <begin position="1"/>
        <end position="26"/>
    </location>
</feature>
<feature type="region of interest" description="Disordered" evidence="1">
    <location>
        <begin position="367"/>
        <end position="388"/>
    </location>
</feature>